<evidence type="ECO:0000313" key="1">
    <source>
        <dbReference type="EMBL" id="CAG7652508.1"/>
    </source>
</evidence>
<protein>
    <submittedName>
        <fullName evidence="1">Endospore coat-associated protein YheD</fullName>
    </submittedName>
</protein>
<sequence>MSTTVASKWKKTKVLLESNRIAKVIPETRKFSPEALQEMLAQYGSVIAKPCSSAGGHGIVKISRKNYGYKIRYKGMKKKTGKFSKLVRALRRLQRRRKYILQRTIDLAQIDGRPVDYRVKLVRKGDKWKVTALVAKVARKGYFITNICRGGDLMRSSEAIRRSLNTNPRRKKRKMVKLSRKSAKILAKKFPGITQLGFDYGLDKDGKIWMFEVNTNPH</sequence>
<accession>A0A916KAE9</accession>
<keyword evidence="2" id="KW-1185">Reference proteome</keyword>
<evidence type="ECO:0000313" key="2">
    <source>
        <dbReference type="Proteomes" id="UP000693672"/>
    </source>
</evidence>
<dbReference type="Proteomes" id="UP000693672">
    <property type="component" value="Unassembled WGS sequence"/>
</dbReference>
<dbReference type="Pfam" id="PF14398">
    <property type="entry name" value="ATPgrasp_YheCD"/>
    <property type="match status" value="1"/>
</dbReference>
<dbReference type="InterPro" id="IPR026838">
    <property type="entry name" value="YheC/D"/>
</dbReference>
<dbReference type="RefSeq" id="WP_218096198.1">
    <property type="nucleotide sequence ID" value="NZ_CAJVAS010000071.1"/>
</dbReference>
<name>A0A916KAE9_9BACL</name>
<reference evidence="1" key="1">
    <citation type="submission" date="2021-06" db="EMBL/GenBank/DDBJ databases">
        <authorList>
            <person name="Criscuolo A."/>
        </authorList>
    </citation>
    <scope>NUCLEOTIDE SEQUENCE</scope>
    <source>
        <strain evidence="1">CIP111600</strain>
    </source>
</reference>
<dbReference type="AlphaFoldDB" id="A0A916KAE9"/>
<comment type="caution">
    <text evidence="1">The sequence shown here is derived from an EMBL/GenBank/DDBJ whole genome shotgun (WGS) entry which is preliminary data.</text>
</comment>
<proteinExistence type="predicted"/>
<gene>
    <name evidence="1" type="primary">yheD_8</name>
    <name evidence="1" type="ORF">PAESOLCIP111_06554</name>
</gene>
<dbReference type="EMBL" id="CAJVAS010000071">
    <property type="protein sequence ID" value="CAG7652508.1"/>
    <property type="molecule type" value="Genomic_DNA"/>
</dbReference>
<organism evidence="1 2">
    <name type="scientific">Paenibacillus solanacearum</name>
    <dbReference type="NCBI Taxonomy" id="2048548"/>
    <lineage>
        <taxon>Bacteria</taxon>
        <taxon>Bacillati</taxon>
        <taxon>Bacillota</taxon>
        <taxon>Bacilli</taxon>
        <taxon>Bacillales</taxon>
        <taxon>Paenibacillaceae</taxon>
        <taxon>Paenibacillus</taxon>
    </lineage>
</organism>